<protein>
    <submittedName>
        <fullName evidence="2">Uncharacterized protein</fullName>
    </submittedName>
</protein>
<evidence type="ECO:0000313" key="2">
    <source>
        <dbReference type="EMBL" id="CEM47765.1"/>
    </source>
</evidence>
<feature type="compositionally biased region" description="Low complexity" evidence="1">
    <location>
        <begin position="208"/>
        <end position="221"/>
    </location>
</feature>
<proteinExistence type="predicted"/>
<accession>A0A0G4HTW7</accession>
<feature type="compositionally biased region" description="Polar residues" evidence="1">
    <location>
        <begin position="144"/>
        <end position="160"/>
    </location>
</feature>
<name>A0A0G4HTW7_9ALVE</name>
<reference evidence="2" key="1">
    <citation type="submission" date="2014-11" db="EMBL/GenBank/DDBJ databases">
        <authorList>
            <person name="Otto D Thomas"/>
            <person name="Naeem Raeece"/>
        </authorList>
    </citation>
    <scope>NUCLEOTIDE SEQUENCE</scope>
</reference>
<feature type="compositionally biased region" description="Polar residues" evidence="1">
    <location>
        <begin position="185"/>
        <end position="197"/>
    </location>
</feature>
<feature type="region of interest" description="Disordered" evidence="1">
    <location>
        <begin position="144"/>
        <end position="256"/>
    </location>
</feature>
<dbReference type="AlphaFoldDB" id="A0A0G4HTW7"/>
<feature type="compositionally biased region" description="Basic residues" evidence="1">
    <location>
        <begin position="69"/>
        <end position="79"/>
    </location>
</feature>
<feature type="region of interest" description="Disordered" evidence="1">
    <location>
        <begin position="68"/>
        <end position="102"/>
    </location>
</feature>
<feature type="compositionally biased region" description="Polar residues" evidence="1">
    <location>
        <begin position="230"/>
        <end position="256"/>
    </location>
</feature>
<gene>
    <name evidence="2" type="ORF">Cvel_8500</name>
</gene>
<dbReference type="EMBL" id="CDMZ01003832">
    <property type="protein sequence ID" value="CEM47765.1"/>
    <property type="molecule type" value="Genomic_DNA"/>
</dbReference>
<evidence type="ECO:0000256" key="1">
    <source>
        <dbReference type="SAM" id="MobiDB-lite"/>
    </source>
</evidence>
<feature type="compositionally biased region" description="Polar residues" evidence="1">
    <location>
        <begin position="80"/>
        <end position="92"/>
    </location>
</feature>
<dbReference type="VEuPathDB" id="CryptoDB:Cvel_8500"/>
<feature type="compositionally biased region" description="Low complexity" evidence="1">
    <location>
        <begin position="167"/>
        <end position="176"/>
    </location>
</feature>
<sequence length="343" mass="36344">MSWRTAKHPDPRVAFVAAVQQLVPAGSALLDTPLRNVKKTLDDTFVPAVSSVVSSLMKLKKLTVSLSRPWRRRHNKPRHSSNSAELETNSPSPLAKRGFGSNKKKSVAGEVASKETVSALSALATPFTPNLLPPEAYVNPSLQVTQSAKPSISPSPQSDANMPPPQSASVSPSPQSDANTPPPQSASVLPSPQSDANTPPPQSDANTPHPQSASVSPSPQSDANTPPPQSASVSPSLQSDANTPPPQSASVSFSPQSLKSDSVNQILGLIYSTIMDVGSSKPLSLLLLRFPKPQCISFIFFLKKTSAKTRLGSQLRLFVSCLTFIYKRICLAMTAQILLGKGT</sequence>
<organism evidence="2">
    <name type="scientific">Chromera velia CCMP2878</name>
    <dbReference type="NCBI Taxonomy" id="1169474"/>
    <lineage>
        <taxon>Eukaryota</taxon>
        <taxon>Sar</taxon>
        <taxon>Alveolata</taxon>
        <taxon>Colpodellida</taxon>
        <taxon>Chromeraceae</taxon>
        <taxon>Chromera</taxon>
    </lineage>
</organism>